<dbReference type="SUPFAM" id="SSF56645">
    <property type="entry name" value="Acyl-CoA dehydrogenase NM domain-like"/>
    <property type="match status" value="1"/>
</dbReference>
<dbReference type="Gene3D" id="1.20.140.10">
    <property type="entry name" value="Butyryl-CoA Dehydrogenase, subunit A, domain 3"/>
    <property type="match status" value="1"/>
</dbReference>
<dbReference type="Proteomes" id="UP001139031">
    <property type="component" value="Unassembled WGS sequence"/>
</dbReference>
<dbReference type="Pfam" id="PF02770">
    <property type="entry name" value="Acyl-CoA_dh_M"/>
    <property type="match status" value="1"/>
</dbReference>
<keyword evidence="9" id="KW-1185">Reference proteome</keyword>
<dbReference type="InterPro" id="IPR037069">
    <property type="entry name" value="AcylCoA_DH/ox_N_sf"/>
</dbReference>
<evidence type="ECO:0000256" key="4">
    <source>
        <dbReference type="ARBA" id="ARBA00022827"/>
    </source>
</evidence>
<evidence type="ECO:0000256" key="5">
    <source>
        <dbReference type="RuleBase" id="RU362125"/>
    </source>
</evidence>
<accession>A0ABS7TLR4</accession>
<dbReference type="Gene3D" id="2.40.110.10">
    <property type="entry name" value="Butyryl-CoA Dehydrogenase, subunit A, domain 2"/>
    <property type="match status" value="1"/>
</dbReference>
<comment type="cofactor">
    <cofactor evidence="1 5">
        <name>FAD</name>
        <dbReference type="ChEBI" id="CHEBI:57692"/>
    </cofactor>
</comment>
<comment type="caution">
    <text evidence="8">The sequence shown here is derived from an EMBL/GenBank/DDBJ whole genome shotgun (WGS) entry which is preliminary data.</text>
</comment>
<protein>
    <submittedName>
        <fullName evidence="8">Acyl-CoA/acyl-ACP dehydrogenase</fullName>
    </submittedName>
</protein>
<evidence type="ECO:0000259" key="7">
    <source>
        <dbReference type="Pfam" id="PF02770"/>
    </source>
</evidence>
<dbReference type="RefSeq" id="WP_224190945.1">
    <property type="nucleotide sequence ID" value="NZ_JAIRAU010000004.1"/>
</dbReference>
<name>A0ABS7TLR4_9BACT</name>
<feature type="domain" description="Acyl-CoA oxidase/dehydrogenase middle" evidence="7">
    <location>
        <begin position="123"/>
        <end position="218"/>
    </location>
</feature>
<evidence type="ECO:0000256" key="3">
    <source>
        <dbReference type="ARBA" id="ARBA00022630"/>
    </source>
</evidence>
<dbReference type="PANTHER" id="PTHR43884:SF19">
    <property type="entry name" value="ACYL-COA DEHYDROGENASE FADE4-RELATED"/>
    <property type="match status" value="1"/>
</dbReference>
<comment type="similarity">
    <text evidence="2 5">Belongs to the acyl-CoA dehydrogenase family.</text>
</comment>
<keyword evidence="5" id="KW-0560">Oxidoreductase</keyword>
<reference evidence="8" key="1">
    <citation type="submission" date="2021-08" db="EMBL/GenBank/DDBJ databases">
        <authorList>
            <person name="Stevens D.C."/>
        </authorList>
    </citation>
    <scope>NUCLEOTIDE SEQUENCE</scope>
    <source>
        <strain evidence="8">DSM 53165</strain>
    </source>
</reference>
<dbReference type="Pfam" id="PF00441">
    <property type="entry name" value="Acyl-CoA_dh_1"/>
    <property type="match status" value="1"/>
</dbReference>
<dbReference type="InterPro" id="IPR009100">
    <property type="entry name" value="AcylCoA_DH/oxidase_NM_dom_sf"/>
</dbReference>
<evidence type="ECO:0000256" key="1">
    <source>
        <dbReference type="ARBA" id="ARBA00001974"/>
    </source>
</evidence>
<evidence type="ECO:0000313" key="9">
    <source>
        <dbReference type="Proteomes" id="UP001139031"/>
    </source>
</evidence>
<organism evidence="8 9">
    <name type="scientific">Nannocystis pusilla</name>
    <dbReference type="NCBI Taxonomy" id="889268"/>
    <lineage>
        <taxon>Bacteria</taxon>
        <taxon>Pseudomonadati</taxon>
        <taxon>Myxococcota</taxon>
        <taxon>Polyangia</taxon>
        <taxon>Nannocystales</taxon>
        <taxon>Nannocystaceae</taxon>
        <taxon>Nannocystis</taxon>
    </lineage>
</organism>
<evidence type="ECO:0000256" key="2">
    <source>
        <dbReference type="ARBA" id="ARBA00009347"/>
    </source>
</evidence>
<dbReference type="CDD" id="cd00567">
    <property type="entry name" value="ACAD"/>
    <property type="match status" value="1"/>
</dbReference>
<dbReference type="InterPro" id="IPR046373">
    <property type="entry name" value="Acyl-CoA_Oxase/DH_mid-dom_sf"/>
</dbReference>
<dbReference type="InterPro" id="IPR006091">
    <property type="entry name" value="Acyl-CoA_Oxase/DH_mid-dom"/>
</dbReference>
<dbReference type="EMBL" id="JAIRAU010000004">
    <property type="protein sequence ID" value="MBZ5709167.1"/>
    <property type="molecule type" value="Genomic_DNA"/>
</dbReference>
<dbReference type="InterPro" id="IPR036250">
    <property type="entry name" value="AcylCo_DH-like_C"/>
</dbReference>
<evidence type="ECO:0000313" key="8">
    <source>
        <dbReference type="EMBL" id="MBZ5709167.1"/>
    </source>
</evidence>
<dbReference type="PANTHER" id="PTHR43884">
    <property type="entry name" value="ACYL-COA DEHYDROGENASE"/>
    <property type="match status" value="1"/>
</dbReference>
<feature type="domain" description="Acyl-CoA dehydrogenase/oxidase C-terminal" evidence="6">
    <location>
        <begin position="232"/>
        <end position="378"/>
    </location>
</feature>
<sequence>MPGLPVWTRLCPVDVTRHPVLAGVAELLAAPETRAALHEGQRAGTYPAEVVAQLRRIGVARLFTSEAEVFHLCGLNAIAAAVDGSLAITLGVNALALLPVHLGAAPELRRRVFRKIDDGAFAAMLLTELDHGSNLLRNEASAAPHADGGYRLSGEKHLINGATRHDVLVALMRTARGGAVAFGDFSVFCVDRDDSVEALPRWSTLPARAADIAGVRFHGTHVPEDSLVGKLGDGFSLVQRTLTLSRGGISGLASGCASGALALAREYAHTRDVYGAPIVGLDAIADHLVAHAELDLVTAAMAVKAAVAANAMGIGAAVYTAAAKLACCALAEEAVEQGRRVVSSRALLAEQPYERFVRDVTLYGVFDGTSHLMLNDLSLRLPQIVKARDDVEPTLPRLAAMFAAPARPLAALGDARAPVRHLDLPTHAKALEAIDGGVGFTAFVALADAVVALGRGLRGHRAWNDQGVRFALAEALAWLECAFAVVELADPPRRAAVGAPALPEEQAVSRDILVGALAGLGLRARARLLAVAAAADLPVPADMSEVERDLVAVRAAARPGARAWVRTPLS</sequence>
<evidence type="ECO:0000259" key="6">
    <source>
        <dbReference type="Pfam" id="PF00441"/>
    </source>
</evidence>
<dbReference type="Gene3D" id="1.10.540.10">
    <property type="entry name" value="Acyl-CoA dehydrogenase/oxidase, N-terminal domain"/>
    <property type="match status" value="1"/>
</dbReference>
<proteinExistence type="inferred from homology"/>
<keyword evidence="4 5" id="KW-0274">FAD</keyword>
<keyword evidence="3 5" id="KW-0285">Flavoprotein</keyword>
<dbReference type="InterPro" id="IPR009075">
    <property type="entry name" value="AcylCo_DH/oxidase_C"/>
</dbReference>
<dbReference type="SUPFAM" id="SSF47203">
    <property type="entry name" value="Acyl-CoA dehydrogenase C-terminal domain-like"/>
    <property type="match status" value="1"/>
</dbReference>
<gene>
    <name evidence="8" type="ORF">K7C98_07835</name>
</gene>